<evidence type="ECO:0000256" key="3">
    <source>
        <dbReference type="ARBA" id="ARBA00022840"/>
    </source>
</evidence>
<dbReference type="Proteomes" id="UP001597541">
    <property type="component" value="Unassembled WGS sequence"/>
</dbReference>
<accession>A0ABW5PIP0</accession>
<keyword evidence="1" id="KW-0813">Transport</keyword>
<evidence type="ECO:0000259" key="4">
    <source>
        <dbReference type="PROSITE" id="PS50893"/>
    </source>
</evidence>
<protein>
    <submittedName>
        <fullName evidence="5">ABC transporter ATP-binding protein</fullName>
    </submittedName>
</protein>
<evidence type="ECO:0000256" key="1">
    <source>
        <dbReference type="ARBA" id="ARBA00022448"/>
    </source>
</evidence>
<comment type="caution">
    <text evidence="5">The sequence shown here is derived from an EMBL/GenBank/DDBJ whole genome shotgun (WGS) entry which is preliminary data.</text>
</comment>
<sequence length="240" mass="27110">MENLHTASHENVVELKGIHKKYILKHALRGIDLTVQRGRIIGLLGPNGSGKSTLLKMMAGLVYPTSGSILVNGREPDVRNKQHVAYLPEIDHLYGWMTVKQTLAYISNFYTDWQEEKAASMLAAMELDGNQKVRNLSKGMRARLKLIAALSRNVPLVLLDEPFSGIDPSSRAKIIRLILQEFQSDEQTIVLSTHSVNESEPMFDEVIFLQQGRVRIFDTAENLRSEYGCSLEKIWEKVYG</sequence>
<proteinExistence type="predicted"/>
<dbReference type="SMART" id="SM00382">
    <property type="entry name" value="AAA"/>
    <property type="match status" value="1"/>
</dbReference>
<dbReference type="SUPFAM" id="SSF52540">
    <property type="entry name" value="P-loop containing nucleoside triphosphate hydrolases"/>
    <property type="match status" value="1"/>
</dbReference>
<dbReference type="PROSITE" id="PS50893">
    <property type="entry name" value="ABC_TRANSPORTER_2"/>
    <property type="match status" value="1"/>
</dbReference>
<dbReference type="Pfam" id="PF00005">
    <property type="entry name" value="ABC_tran"/>
    <property type="match status" value="1"/>
</dbReference>
<dbReference type="CDD" id="cd03230">
    <property type="entry name" value="ABC_DR_subfamily_A"/>
    <property type="match status" value="1"/>
</dbReference>
<name>A0ABW5PIP0_9BACL</name>
<dbReference type="PANTHER" id="PTHR42939:SF1">
    <property type="entry name" value="ABC TRANSPORTER ATP-BINDING PROTEIN ALBC-RELATED"/>
    <property type="match status" value="1"/>
</dbReference>
<dbReference type="InterPro" id="IPR051782">
    <property type="entry name" value="ABC_Transporter_VariousFunc"/>
</dbReference>
<dbReference type="InterPro" id="IPR017871">
    <property type="entry name" value="ABC_transporter-like_CS"/>
</dbReference>
<evidence type="ECO:0000256" key="2">
    <source>
        <dbReference type="ARBA" id="ARBA00022741"/>
    </source>
</evidence>
<keyword evidence="3 5" id="KW-0067">ATP-binding</keyword>
<reference evidence="6" key="1">
    <citation type="journal article" date="2019" name="Int. J. Syst. Evol. Microbiol.">
        <title>The Global Catalogue of Microorganisms (GCM) 10K type strain sequencing project: providing services to taxonomists for standard genome sequencing and annotation.</title>
        <authorList>
            <consortium name="The Broad Institute Genomics Platform"/>
            <consortium name="The Broad Institute Genome Sequencing Center for Infectious Disease"/>
            <person name="Wu L."/>
            <person name="Ma J."/>
        </authorList>
    </citation>
    <scope>NUCLEOTIDE SEQUENCE [LARGE SCALE GENOMIC DNA]</scope>
    <source>
        <strain evidence="6">KCTC 3950</strain>
    </source>
</reference>
<gene>
    <name evidence="5" type="ORF">ACFSUF_23220</name>
</gene>
<dbReference type="PANTHER" id="PTHR42939">
    <property type="entry name" value="ABC TRANSPORTER ATP-BINDING PROTEIN ALBC-RELATED"/>
    <property type="match status" value="1"/>
</dbReference>
<dbReference type="InterPro" id="IPR003439">
    <property type="entry name" value="ABC_transporter-like_ATP-bd"/>
</dbReference>
<dbReference type="Gene3D" id="3.40.50.300">
    <property type="entry name" value="P-loop containing nucleotide triphosphate hydrolases"/>
    <property type="match status" value="1"/>
</dbReference>
<dbReference type="EMBL" id="JBHUME010000019">
    <property type="protein sequence ID" value="MFD2615317.1"/>
    <property type="molecule type" value="Genomic_DNA"/>
</dbReference>
<dbReference type="GO" id="GO:0005524">
    <property type="term" value="F:ATP binding"/>
    <property type="evidence" value="ECO:0007669"/>
    <property type="project" value="UniProtKB-KW"/>
</dbReference>
<dbReference type="PROSITE" id="PS00211">
    <property type="entry name" value="ABC_TRANSPORTER_1"/>
    <property type="match status" value="1"/>
</dbReference>
<organism evidence="5 6">
    <name type="scientific">Paenibacillus gansuensis</name>
    <dbReference type="NCBI Taxonomy" id="306542"/>
    <lineage>
        <taxon>Bacteria</taxon>
        <taxon>Bacillati</taxon>
        <taxon>Bacillota</taxon>
        <taxon>Bacilli</taxon>
        <taxon>Bacillales</taxon>
        <taxon>Paenibacillaceae</taxon>
        <taxon>Paenibacillus</taxon>
    </lineage>
</organism>
<dbReference type="RefSeq" id="WP_377607093.1">
    <property type="nucleotide sequence ID" value="NZ_JBHUME010000019.1"/>
</dbReference>
<evidence type="ECO:0000313" key="6">
    <source>
        <dbReference type="Proteomes" id="UP001597541"/>
    </source>
</evidence>
<evidence type="ECO:0000313" key="5">
    <source>
        <dbReference type="EMBL" id="MFD2615317.1"/>
    </source>
</evidence>
<dbReference type="InterPro" id="IPR027417">
    <property type="entry name" value="P-loop_NTPase"/>
</dbReference>
<keyword evidence="6" id="KW-1185">Reference proteome</keyword>
<keyword evidence="2" id="KW-0547">Nucleotide-binding</keyword>
<dbReference type="InterPro" id="IPR003593">
    <property type="entry name" value="AAA+_ATPase"/>
</dbReference>
<feature type="domain" description="ABC transporter" evidence="4">
    <location>
        <begin position="13"/>
        <end position="236"/>
    </location>
</feature>